<dbReference type="InterPro" id="IPR003783">
    <property type="entry name" value="Regulatory_RecX"/>
</dbReference>
<evidence type="ECO:0000259" key="6">
    <source>
        <dbReference type="Pfam" id="PF02631"/>
    </source>
</evidence>
<dbReference type="PANTHER" id="PTHR33602">
    <property type="entry name" value="REGULATORY PROTEIN RECX FAMILY PROTEIN"/>
    <property type="match status" value="1"/>
</dbReference>
<dbReference type="InterPro" id="IPR053925">
    <property type="entry name" value="RecX_HTH_3rd"/>
</dbReference>
<dbReference type="KEGG" id="piv:NCTC13079_00841"/>
<evidence type="ECO:0000313" key="8">
    <source>
        <dbReference type="EMBL" id="VEJ35679.1"/>
    </source>
</evidence>
<organism evidence="8 9">
    <name type="scientific">Aedoeadaptatus ivorii</name>
    <dbReference type="NCBI Taxonomy" id="54006"/>
    <lineage>
        <taxon>Bacteria</taxon>
        <taxon>Bacillati</taxon>
        <taxon>Bacillota</taxon>
        <taxon>Tissierellia</taxon>
        <taxon>Tissierellales</taxon>
        <taxon>Peptoniphilaceae</taxon>
        <taxon>Aedoeadaptatus</taxon>
    </lineage>
</organism>
<gene>
    <name evidence="5" type="primary">recX</name>
    <name evidence="8" type="ORF">NCTC13079_00841</name>
</gene>
<feature type="domain" description="RecX second three-helical" evidence="6">
    <location>
        <begin position="103"/>
        <end position="144"/>
    </location>
</feature>
<protein>
    <recommendedName>
        <fullName evidence="3 5">Regulatory protein RecX</fullName>
    </recommendedName>
</protein>
<comment type="subcellular location">
    <subcellularLocation>
        <location evidence="1 5">Cytoplasm</location>
    </subcellularLocation>
</comment>
<evidence type="ECO:0000256" key="2">
    <source>
        <dbReference type="ARBA" id="ARBA00009695"/>
    </source>
</evidence>
<dbReference type="GO" id="GO:0006282">
    <property type="term" value="P:regulation of DNA repair"/>
    <property type="evidence" value="ECO:0007669"/>
    <property type="project" value="UniProtKB-UniRule"/>
</dbReference>
<dbReference type="InterPro" id="IPR053924">
    <property type="entry name" value="RecX_HTH_2nd"/>
</dbReference>
<dbReference type="RefSeq" id="WP_164715216.1">
    <property type="nucleotide sequence ID" value="NZ_JAUSWF010000001.1"/>
</dbReference>
<dbReference type="PANTHER" id="PTHR33602:SF1">
    <property type="entry name" value="REGULATORY PROTEIN RECX FAMILY PROTEIN"/>
    <property type="match status" value="1"/>
</dbReference>
<dbReference type="Proteomes" id="UP000269544">
    <property type="component" value="Chromosome"/>
</dbReference>
<dbReference type="EMBL" id="LR134523">
    <property type="protein sequence ID" value="VEJ35679.1"/>
    <property type="molecule type" value="Genomic_DNA"/>
</dbReference>
<comment type="function">
    <text evidence="5">Modulates RecA activity.</text>
</comment>
<evidence type="ECO:0000256" key="4">
    <source>
        <dbReference type="ARBA" id="ARBA00022490"/>
    </source>
</evidence>
<dbReference type="AlphaFoldDB" id="A0A3S5C2H2"/>
<dbReference type="GO" id="GO:0005737">
    <property type="term" value="C:cytoplasm"/>
    <property type="evidence" value="ECO:0007669"/>
    <property type="project" value="UniProtKB-SubCell"/>
</dbReference>
<accession>A0A3S5C2H2</accession>
<evidence type="ECO:0000256" key="1">
    <source>
        <dbReference type="ARBA" id="ARBA00004496"/>
    </source>
</evidence>
<evidence type="ECO:0000256" key="5">
    <source>
        <dbReference type="HAMAP-Rule" id="MF_01114"/>
    </source>
</evidence>
<dbReference type="Pfam" id="PF21981">
    <property type="entry name" value="RecX_HTH3"/>
    <property type="match status" value="1"/>
</dbReference>
<evidence type="ECO:0000256" key="3">
    <source>
        <dbReference type="ARBA" id="ARBA00018111"/>
    </source>
</evidence>
<dbReference type="Pfam" id="PF02631">
    <property type="entry name" value="RecX_HTH2"/>
    <property type="match status" value="1"/>
</dbReference>
<keyword evidence="4 5" id="KW-0963">Cytoplasm</keyword>
<comment type="similarity">
    <text evidence="2 5">Belongs to the RecX family.</text>
</comment>
<name>A0A3S5C2H2_9FIRM</name>
<feature type="domain" description="RecX third three-helical" evidence="7">
    <location>
        <begin position="150"/>
        <end position="193"/>
    </location>
</feature>
<sequence length="199" mass="23458">MIILRIEKAGKDFILRGDNEEEIRITESVFVRHNLYKGKDLSQDEIREIHADSKRQEAIDIALSKLRNRKTEGEIRRLLSEREFADTTIDAAISYLETYGYVDDREYAILYCRDKKNINGYGPIKIAYLLRQKKVPDDCIDRALAEYSVEEEIEKIRALTEKRFVRGGSLKKEKPKIIRFFMNRGFHYDAIRKGMSEWT</sequence>
<evidence type="ECO:0000313" key="9">
    <source>
        <dbReference type="Proteomes" id="UP000269544"/>
    </source>
</evidence>
<dbReference type="HAMAP" id="MF_01114">
    <property type="entry name" value="RecX"/>
    <property type="match status" value="1"/>
</dbReference>
<dbReference type="Gene3D" id="1.10.10.10">
    <property type="entry name" value="Winged helix-like DNA-binding domain superfamily/Winged helix DNA-binding domain"/>
    <property type="match status" value="3"/>
</dbReference>
<reference evidence="8 9" key="1">
    <citation type="submission" date="2018-12" db="EMBL/GenBank/DDBJ databases">
        <authorList>
            <consortium name="Pathogen Informatics"/>
        </authorList>
    </citation>
    <scope>NUCLEOTIDE SEQUENCE [LARGE SCALE GENOMIC DNA]</scope>
    <source>
        <strain evidence="8 9">NCTC13079</strain>
    </source>
</reference>
<dbReference type="InterPro" id="IPR036388">
    <property type="entry name" value="WH-like_DNA-bd_sf"/>
</dbReference>
<proteinExistence type="inferred from homology"/>
<keyword evidence="9" id="KW-1185">Reference proteome</keyword>
<evidence type="ECO:0000259" key="7">
    <source>
        <dbReference type="Pfam" id="PF21981"/>
    </source>
</evidence>